<comment type="similarity">
    <text evidence="1">Belongs to the stealth family.</text>
</comment>
<dbReference type="PANTHER" id="PTHR24045">
    <property type="match status" value="1"/>
</dbReference>
<feature type="domain" description="Stealth protein CR2 conserved region 2" evidence="4">
    <location>
        <begin position="203"/>
        <end position="308"/>
    </location>
</feature>
<evidence type="ECO:0000313" key="8">
    <source>
        <dbReference type="Proteomes" id="UP000184512"/>
    </source>
</evidence>
<reference evidence="7 8" key="1">
    <citation type="submission" date="2016-11" db="EMBL/GenBank/DDBJ databases">
        <authorList>
            <person name="Jaros S."/>
            <person name="Januszkiewicz K."/>
            <person name="Wedrychowicz H."/>
        </authorList>
    </citation>
    <scope>NUCLEOTIDE SEQUENCE [LARGE SCALE GENOMIC DNA]</scope>
    <source>
        <strain evidence="7 8">DSM 12906</strain>
    </source>
</reference>
<organism evidence="7 8">
    <name type="scientific">Tessaracoccus bendigoensis DSM 12906</name>
    <dbReference type="NCBI Taxonomy" id="1123357"/>
    <lineage>
        <taxon>Bacteria</taxon>
        <taxon>Bacillati</taxon>
        <taxon>Actinomycetota</taxon>
        <taxon>Actinomycetes</taxon>
        <taxon>Propionibacteriales</taxon>
        <taxon>Propionibacteriaceae</taxon>
        <taxon>Tessaracoccus</taxon>
    </lineage>
</organism>
<dbReference type="PANTHER" id="PTHR24045:SF0">
    <property type="entry name" value="N-ACETYLGLUCOSAMINE-1-PHOSPHOTRANSFERASE SUBUNITS ALPHA_BETA"/>
    <property type="match status" value="1"/>
</dbReference>
<dbReference type="GO" id="GO:0016772">
    <property type="term" value="F:transferase activity, transferring phosphorus-containing groups"/>
    <property type="evidence" value="ECO:0007669"/>
    <property type="project" value="InterPro"/>
</dbReference>
<gene>
    <name evidence="7" type="ORF">SAMN02745244_00940</name>
</gene>
<feature type="domain" description="Stealth protein CR1 conserved region 1" evidence="5">
    <location>
        <begin position="165"/>
        <end position="190"/>
    </location>
</feature>
<dbReference type="InterPro" id="IPR031357">
    <property type="entry name" value="Stealth_CR3"/>
</dbReference>
<dbReference type="InterPro" id="IPR047141">
    <property type="entry name" value="Stealth"/>
</dbReference>
<dbReference type="Pfam" id="PF17102">
    <property type="entry name" value="Stealth_CR3"/>
    <property type="match status" value="1"/>
</dbReference>
<dbReference type="InterPro" id="IPR031358">
    <property type="entry name" value="Stealth_CR1"/>
</dbReference>
<name>A0A1M6DJT2_9ACTN</name>
<evidence type="ECO:0000313" key="7">
    <source>
        <dbReference type="EMBL" id="SHI73383.1"/>
    </source>
</evidence>
<dbReference type="OrthoDB" id="570545at2"/>
<evidence type="ECO:0000259" key="6">
    <source>
        <dbReference type="Pfam" id="PF17102"/>
    </source>
</evidence>
<sequence>MSRSGVSAIAHRTLRLAEAGREGAGHAWTRIRDRGLAFPGSVWVTFRGNSVPASPWESSRAAVDATLATCVEALGSLPHRVDADGWELPTITVADWDAAMAALRRTDGPPLYTGDPHPLPLDRAHPSEVARLFHFWEVGGRMVAGPDVGVDICLSDTTRAPRVGDIDLVFTWVDGSDPTWRAARDARLGRSPGLHPTAANDARFDQIDELRYALRAVERYAPWRRHVFLVTNGQRPSWLAEEFPHVVLVRHEELFDDPTALPTFNSHAIESRLHHIDGLAERWVYFNDDVFLGRYTPPSVFFDESGNPRVFLAEETIPDVSPSREDQPVVAAAKSNREVLARLTGQPLRHKLKHVAHPQLRSVGAELERRAPAEFRETGRSPFRAPENLSVASSLAPHYALATGRASLGSVSHFYADVGSPELAWRLPHLLEWRDADIACLNATESSPRASRAVVRGFLDAYLPTA</sequence>
<protein>
    <submittedName>
        <fullName evidence="7">Stealth protein CR3, conserved region 3</fullName>
    </submittedName>
</protein>
<accession>A0A1M6DJT2</accession>
<dbReference type="GO" id="GO:0000271">
    <property type="term" value="P:polysaccharide biosynthetic process"/>
    <property type="evidence" value="ECO:0007669"/>
    <property type="project" value="UniProtKB-KW"/>
</dbReference>
<keyword evidence="8" id="KW-1185">Reference proteome</keyword>
<dbReference type="Pfam" id="PF11380">
    <property type="entry name" value="Stealth_CR2"/>
    <property type="match status" value="1"/>
</dbReference>
<dbReference type="Pfam" id="PF17101">
    <property type="entry name" value="Stealth_CR1"/>
    <property type="match status" value="1"/>
</dbReference>
<dbReference type="AlphaFoldDB" id="A0A1M6DJT2"/>
<dbReference type="Proteomes" id="UP000184512">
    <property type="component" value="Unassembled WGS sequence"/>
</dbReference>
<keyword evidence="3" id="KW-0270">Exopolysaccharide synthesis</keyword>
<dbReference type="STRING" id="1123357.SAMN02745244_00940"/>
<evidence type="ECO:0000256" key="2">
    <source>
        <dbReference type="ARBA" id="ARBA00022679"/>
    </source>
</evidence>
<feature type="domain" description="Stealth protein CR3 conserved region 3" evidence="6">
    <location>
        <begin position="353"/>
        <end position="400"/>
    </location>
</feature>
<evidence type="ECO:0000259" key="5">
    <source>
        <dbReference type="Pfam" id="PF17101"/>
    </source>
</evidence>
<dbReference type="EMBL" id="FQZG01000013">
    <property type="protein sequence ID" value="SHI73383.1"/>
    <property type="molecule type" value="Genomic_DNA"/>
</dbReference>
<dbReference type="InterPro" id="IPR021520">
    <property type="entry name" value="Stealth_CR2"/>
</dbReference>
<evidence type="ECO:0000256" key="3">
    <source>
        <dbReference type="ARBA" id="ARBA00023169"/>
    </source>
</evidence>
<evidence type="ECO:0000256" key="1">
    <source>
        <dbReference type="ARBA" id="ARBA00007583"/>
    </source>
</evidence>
<keyword evidence="2" id="KW-0808">Transferase</keyword>
<proteinExistence type="inferred from homology"/>
<dbReference type="RefSeq" id="WP_073186387.1">
    <property type="nucleotide sequence ID" value="NZ_FQZG01000013.1"/>
</dbReference>
<evidence type="ECO:0000259" key="4">
    <source>
        <dbReference type="Pfam" id="PF11380"/>
    </source>
</evidence>